<dbReference type="AlphaFoldDB" id="A0A804K3J0"/>
<name>A0A804K3J0_MUSAM</name>
<reference evidence="2" key="1">
    <citation type="submission" date="2021-05" db="UniProtKB">
        <authorList>
            <consortium name="EnsemblPlants"/>
        </authorList>
    </citation>
    <scope>IDENTIFICATION</scope>
    <source>
        <strain evidence="2">subsp. malaccensis</strain>
    </source>
</reference>
<protein>
    <recommendedName>
        <fullName evidence="1">Ppx/GppA phosphatase C-terminal domain-containing protein</fullName>
    </recommendedName>
</protein>
<dbReference type="SUPFAM" id="SSF109604">
    <property type="entry name" value="HD-domain/PDEase-like"/>
    <property type="match status" value="1"/>
</dbReference>
<evidence type="ECO:0000313" key="2">
    <source>
        <dbReference type="EnsemblPlants" id="Ma08_p06340.1"/>
    </source>
</evidence>
<sequence length="126" mass="14694">CGHLHGYSSEEIELVALLVRFHRKKFPRYQNDHLKELSAEMRQKFRVLCVITRISLRLQKCQCVTSQRLEVFPTEEGFEMVLGSLKDHLQGSHGIELTSAIIEEELRPELDHFEEVFQQKMSVSVP</sequence>
<dbReference type="InterPro" id="IPR048950">
    <property type="entry name" value="Ppx_GppA_C"/>
</dbReference>
<organism evidence="2 3">
    <name type="scientific">Musa acuminata subsp. malaccensis</name>
    <name type="common">Wild banana</name>
    <name type="synonym">Musa malaccensis</name>
    <dbReference type="NCBI Taxonomy" id="214687"/>
    <lineage>
        <taxon>Eukaryota</taxon>
        <taxon>Viridiplantae</taxon>
        <taxon>Streptophyta</taxon>
        <taxon>Embryophyta</taxon>
        <taxon>Tracheophyta</taxon>
        <taxon>Spermatophyta</taxon>
        <taxon>Magnoliopsida</taxon>
        <taxon>Liliopsida</taxon>
        <taxon>Zingiberales</taxon>
        <taxon>Musaceae</taxon>
        <taxon>Musa</taxon>
    </lineage>
</organism>
<evidence type="ECO:0000259" key="1">
    <source>
        <dbReference type="Pfam" id="PF21447"/>
    </source>
</evidence>
<dbReference type="PANTHER" id="PTHR30005">
    <property type="entry name" value="EXOPOLYPHOSPHATASE"/>
    <property type="match status" value="1"/>
</dbReference>
<keyword evidence="3" id="KW-1185">Reference proteome</keyword>
<dbReference type="Proteomes" id="UP000012960">
    <property type="component" value="Unplaced"/>
</dbReference>
<dbReference type="Pfam" id="PF21447">
    <property type="entry name" value="Ppx-GppA_III"/>
    <property type="match status" value="1"/>
</dbReference>
<dbReference type="InParanoid" id="A0A804K3J0"/>
<dbReference type="EnsemblPlants" id="Ma08_t06340.1">
    <property type="protein sequence ID" value="Ma08_p06340.1"/>
    <property type="gene ID" value="Ma08_g06340"/>
</dbReference>
<dbReference type="Gramene" id="Ma08_t06340.1">
    <property type="protein sequence ID" value="Ma08_p06340.1"/>
    <property type="gene ID" value="Ma08_g06340"/>
</dbReference>
<proteinExistence type="predicted"/>
<dbReference type="PANTHER" id="PTHR30005:SF0">
    <property type="entry name" value="RETROGRADE REGULATION PROTEIN 2"/>
    <property type="match status" value="1"/>
</dbReference>
<evidence type="ECO:0000313" key="3">
    <source>
        <dbReference type="Proteomes" id="UP000012960"/>
    </source>
</evidence>
<dbReference type="InterPro" id="IPR050273">
    <property type="entry name" value="GppA/Ppx_hydrolase"/>
</dbReference>
<feature type="domain" description="Ppx/GppA phosphatase C-terminal" evidence="1">
    <location>
        <begin position="4"/>
        <end position="89"/>
    </location>
</feature>
<dbReference type="Gene3D" id="1.10.3210.10">
    <property type="entry name" value="Hypothetical protein af1432"/>
    <property type="match status" value="1"/>
</dbReference>
<accession>A0A804K3J0</accession>